<organism evidence="1">
    <name type="scientific">Rhizophora mucronata</name>
    <name type="common">Asiatic mangrove</name>
    <dbReference type="NCBI Taxonomy" id="61149"/>
    <lineage>
        <taxon>Eukaryota</taxon>
        <taxon>Viridiplantae</taxon>
        <taxon>Streptophyta</taxon>
        <taxon>Embryophyta</taxon>
        <taxon>Tracheophyta</taxon>
        <taxon>Spermatophyta</taxon>
        <taxon>Magnoliopsida</taxon>
        <taxon>eudicotyledons</taxon>
        <taxon>Gunneridae</taxon>
        <taxon>Pentapetalae</taxon>
        <taxon>rosids</taxon>
        <taxon>fabids</taxon>
        <taxon>Malpighiales</taxon>
        <taxon>Rhizophoraceae</taxon>
        <taxon>Rhizophora</taxon>
    </lineage>
</organism>
<name>A0A2P2QDV0_RHIMU</name>
<proteinExistence type="predicted"/>
<reference evidence="1" key="1">
    <citation type="submission" date="2018-02" db="EMBL/GenBank/DDBJ databases">
        <title>Rhizophora mucronata_Transcriptome.</title>
        <authorList>
            <person name="Meera S.P."/>
            <person name="Sreeshan A."/>
            <person name="Augustine A."/>
        </authorList>
    </citation>
    <scope>NUCLEOTIDE SEQUENCE</scope>
    <source>
        <tissue evidence="1">Leaf</tissue>
    </source>
</reference>
<protein>
    <submittedName>
        <fullName evidence="1">Uncharacterized protein</fullName>
    </submittedName>
</protein>
<dbReference type="AlphaFoldDB" id="A0A2P2QDV0"/>
<dbReference type="EMBL" id="GGEC01084684">
    <property type="protein sequence ID" value="MBX65168.1"/>
    <property type="molecule type" value="Transcribed_RNA"/>
</dbReference>
<accession>A0A2P2QDV0</accession>
<evidence type="ECO:0000313" key="1">
    <source>
        <dbReference type="EMBL" id="MBX65168.1"/>
    </source>
</evidence>
<sequence length="53" mass="6382">MKHKMLIMLFTAFLSKLILLFYSYSPPFDIICMILVDSIPTSYWRFLTNIEKF</sequence>